<dbReference type="PANTHER" id="PTHR36964:SF1">
    <property type="entry name" value="PROTEIN-METHIONINE-SULFOXIDE REDUCTASE HEME-BINDING SUBUNIT MSRQ"/>
    <property type="match status" value="1"/>
</dbReference>
<keyword evidence="7 8" id="KW-0472">Membrane</keyword>
<accession>A0A2W5D3S0</accession>
<dbReference type="AlphaFoldDB" id="A0A2W5D3S0"/>
<dbReference type="GO" id="GO:0010181">
    <property type="term" value="F:FMN binding"/>
    <property type="evidence" value="ECO:0007669"/>
    <property type="project" value="UniProtKB-UniRule"/>
</dbReference>
<comment type="subcellular location">
    <subcellularLocation>
        <location evidence="8">Cell membrane</location>
        <topology evidence="8">Multi-pass membrane protein</topology>
    </subcellularLocation>
    <subcellularLocation>
        <location evidence="1">Membrane</location>
        <topology evidence="1">Multi-pass membrane protein</topology>
    </subcellularLocation>
</comment>
<evidence type="ECO:0000256" key="4">
    <source>
        <dbReference type="ARBA" id="ARBA00022692"/>
    </source>
</evidence>
<evidence type="ECO:0000256" key="3">
    <source>
        <dbReference type="ARBA" id="ARBA00022617"/>
    </source>
</evidence>
<keyword evidence="8" id="KW-0479">Metal-binding</keyword>
<keyword evidence="6 8" id="KW-0408">Iron</keyword>
<dbReference type="GO" id="GO:0005886">
    <property type="term" value="C:plasma membrane"/>
    <property type="evidence" value="ECO:0007669"/>
    <property type="project" value="UniProtKB-SubCell"/>
</dbReference>
<keyword evidence="4 8" id="KW-0812">Transmembrane</keyword>
<dbReference type="EMBL" id="QFOH01000007">
    <property type="protein sequence ID" value="PZP25028.1"/>
    <property type="molecule type" value="Genomic_DNA"/>
</dbReference>
<keyword evidence="2 8" id="KW-0813">Transport</keyword>
<feature type="transmembrane region" description="Helical" evidence="8">
    <location>
        <begin position="147"/>
        <end position="163"/>
    </location>
</feature>
<dbReference type="GO" id="GO:0030091">
    <property type="term" value="P:protein repair"/>
    <property type="evidence" value="ECO:0007669"/>
    <property type="project" value="UniProtKB-UniRule"/>
</dbReference>
<name>A0A2W5D3S0_9PSED</name>
<dbReference type="NCBIfam" id="NF003831">
    <property type="entry name" value="PRK05419.1-2"/>
    <property type="match status" value="1"/>
</dbReference>
<gene>
    <name evidence="8" type="primary">msrQ</name>
    <name evidence="10" type="ORF">DI599_07225</name>
</gene>
<evidence type="ECO:0000256" key="7">
    <source>
        <dbReference type="ARBA" id="ARBA00023136"/>
    </source>
</evidence>
<comment type="caution">
    <text evidence="10">The sequence shown here is derived from an EMBL/GenBank/DDBJ whole genome shotgun (WGS) entry which is preliminary data.</text>
</comment>
<sequence>MRHPLLRGGVFLAALIPPLVWFYQALSNALGPDPGKVLLDRLGQGALILLLLTLCLSPLQWATRWSGWAHLRRQLGLWTFAYACLHLVAYLLFVLGLDFTQLAVELRKRPYIIVGALAWSGLLVLALTSNRASMRRLGARWKKLHRLVYVVLGLALLHMLWIVRSDIGLWLVYFSCGALLLALRLPPASRLLKKLRGARPAPAQASR</sequence>
<evidence type="ECO:0000256" key="5">
    <source>
        <dbReference type="ARBA" id="ARBA00022989"/>
    </source>
</evidence>
<feature type="domain" description="Ferric oxidoreductase" evidence="9">
    <location>
        <begin position="43"/>
        <end position="155"/>
    </location>
</feature>
<keyword evidence="8" id="KW-0288">FMN</keyword>
<organism evidence="10 11">
    <name type="scientific">Pseudomonas kuykendallii</name>
    <dbReference type="NCBI Taxonomy" id="1007099"/>
    <lineage>
        <taxon>Bacteria</taxon>
        <taxon>Pseudomonadati</taxon>
        <taxon>Pseudomonadota</taxon>
        <taxon>Gammaproteobacteria</taxon>
        <taxon>Pseudomonadales</taxon>
        <taxon>Pseudomonadaceae</taxon>
        <taxon>Pseudomonas</taxon>
    </lineage>
</organism>
<dbReference type="InterPro" id="IPR013130">
    <property type="entry name" value="Fe3_Rdtase_TM_dom"/>
</dbReference>
<keyword evidence="3 8" id="KW-0349">Heme</keyword>
<feature type="transmembrane region" description="Helical" evidence="8">
    <location>
        <begin position="109"/>
        <end position="127"/>
    </location>
</feature>
<dbReference type="GO" id="GO:0009055">
    <property type="term" value="F:electron transfer activity"/>
    <property type="evidence" value="ECO:0007669"/>
    <property type="project" value="UniProtKB-UniRule"/>
</dbReference>
<dbReference type="Pfam" id="PF01794">
    <property type="entry name" value="Ferric_reduct"/>
    <property type="match status" value="1"/>
</dbReference>
<comment type="caution">
    <text evidence="8">Lacks conserved residue(s) required for the propagation of feature annotation.</text>
</comment>
<comment type="similarity">
    <text evidence="8">Belongs to the MsrQ family.</text>
</comment>
<protein>
    <recommendedName>
        <fullName evidence="8">Protein-methionine-sulfoxide reductase heme-binding subunit MsrQ</fullName>
    </recommendedName>
    <alternativeName>
        <fullName evidence="8">Flavocytochrome MsrQ</fullName>
    </alternativeName>
</protein>
<evidence type="ECO:0000259" key="9">
    <source>
        <dbReference type="Pfam" id="PF01794"/>
    </source>
</evidence>
<dbReference type="InterPro" id="IPR022837">
    <property type="entry name" value="MsrQ-like"/>
</dbReference>
<evidence type="ECO:0000256" key="2">
    <source>
        <dbReference type="ARBA" id="ARBA00022448"/>
    </source>
</evidence>
<feature type="transmembrane region" description="Helical" evidence="8">
    <location>
        <begin position="75"/>
        <end position="97"/>
    </location>
</feature>
<feature type="transmembrane region" description="Helical" evidence="8">
    <location>
        <begin position="169"/>
        <end position="186"/>
    </location>
</feature>
<keyword evidence="8" id="KW-0249">Electron transport</keyword>
<dbReference type="GO" id="GO:0020037">
    <property type="term" value="F:heme binding"/>
    <property type="evidence" value="ECO:0007669"/>
    <property type="project" value="UniProtKB-UniRule"/>
</dbReference>
<dbReference type="GO" id="GO:0016679">
    <property type="term" value="F:oxidoreductase activity, acting on diphenols and related substances as donors"/>
    <property type="evidence" value="ECO:0007669"/>
    <property type="project" value="TreeGrafter"/>
</dbReference>
<keyword evidence="8" id="KW-1003">Cell membrane</keyword>
<keyword evidence="8" id="KW-0285">Flavoprotein</keyword>
<dbReference type="Proteomes" id="UP000249198">
    <property type="component" value="Unassembled WGS sequence"/>
</dbReference>
<dbReference type="HAMAP" id="MF_01207">
    <property type="entry name" value="MsrQ"/>
    <property type="match status" value="1"/>
</dbReference>
<comment type="cofactor">
    <cofactor evidence="8">
        <name>FMN</name>
        <dbReference type="ChEBI" id="CHEBI:58210"/>
    </cofactor>
    <text evidence="8">Binds 1 FMN per subunit.</text>
</comment>
<evidence type="ECO:0000256" key="6">
    <source>
        <dbReference type="ARBA" id="ARBA00023004"/>
    </source>
</evidence>
<comment type="function">
    <text evidence="8">Part of the MsrPQ system that repairs oxidized periplasmic proteins containing methionine sulfoxide residues (Met-O), using respiratory chain electrons. Thus protects these proteins from oxidative-stress damage caused by reactive species of oxygen and chlorine generated by the host defense mechanisms. MsrPQ is essential for the maintenance of envelope integrity under bleach stress, rescuing a wide series of structurally unrelated periplasmic proteins from methionine oxidation. MsrQ provides electrons for reduction to the reductase catalytic subunit MsrP, using the quinone pool of the respiratory chain.</text>
</comment>
<comment type="cofactor">
    <cofactor evidence="8">
        <name>heme b</name>
        <dbReference type="ChEBI" id="CHEBI:60344"/>
    </cofactor>
    <text evidence="8">Binds 1 heme b (iron(II)-protoporphyrin IX) group per subunit.</text>
</comment>
<evidence type="ECO:0000256" key="8">
    <source>
        <dbReference type="HAMAP-Rule" id="MF_01207"/>
    </source>
</evidence>
<proteinExistence type="inferred from homology"/>
<feature type="transmembrane region" description="Helical" evidence="8">
    <location>
        <begin position="45"/>
        <end position="63"/>
    </location>
</feature>
<keyword evidence="5 8" id="KW-1133">Transmembrane helix</keyword>
<dbReference type="RefSeq" id="WP_273230572.1">
    <property type="nucleotide sequence ID" value="NZ_QFOH01000007.1"/>
</dbReference>
<dbReference type="GO" id="GO:0046872">
    <property type="term" value="F:metal ion binding"/>
    <property type="evidence" value="ECO:0007669"/>
    <property type="project" value="UniProtKB-KW"/>
</dbReference>
<dbReference type="PANTHER" id="PTHR36964">
    <property type="entry name" value="PROTEIN-METHIONINE-SULFOXIDE REDUCTASE HEME-BINDING SUBUNIT MSRQ"/>
    <property type="match status" value="1"/>
</dbReference>
<evidence type="ECO:0000256" key="1">
    <source>
        <dbReference type="ARBA" id="ARBA00004141"/>
    </source>
</evidence>
<evidence type="ECO:0000313" key="11">
    <source>
        <dbReference type="Proteomes" id="UP000249198"/>
    </source>
</evidence>
<evidence type="ECO:0000313" key="10">
    <source>
        <dbReference type="EMBL" id="PZP25028.1"/>
    </source>
</evidence>
<comment type="subunit">
    <text evidence="8">Heterodimer of a catalytic subunit (MsrP) and a heme-binding subunit (MsrQ).</text>
</comment>
<reference evidence="10 11" key="1">
    <citation type="submission" date="2017-08" db="EMBL/GenBank/DDBJ databases">
        <title>Infants hospitalized years apart are colonized by the same room-sourced microbial strains.</title>
        <authorList>
            <person name="Brooks B."/>
            <person name="Olm M.R."/>
            <person name="Firek B.A."/>
            <person name="Baker R."/>
            <person name="Thomas B.C."/>
            <person name="Morowitz M.J."/>
            <person name="Banfield J.F."/>
        </authorList>
    </citation>
    <scope>NUCLEOTIDE SEQUENCE [LARGE SCALE GENOMIC DNA]</scope>
    <source>
        <strain evidence="10">S2_009_000_R2_77</strain>
    </source>
</reference>